<proteinExistence type="predicted"/>
<gene>
    <name evidence="1" type="ORF">A2561_00600</name>
</gene>
<dbReference type="EMBL" id="MHPU01000035">
    <property type="protein sequence ID" value="OGZ87940.1"/>
    <property type="molecule type" value="Genomic_DNA"/>
</dbReference>
<dbReference type="Proteomes" id="UP000178935">
    <property type="component" value="Unassembled WGS sequence"/>
</dbReference>
<comment type="caution">
    <text evidence="1">The sequence shown here is derived from an EMBL/GenBank/DDBJ whole genome shotgun (WGS) entry which is preliminary data.</text>
</comment>
<evidence type="ECO:0000313" key="2">
    <source>
        <dbReference type="Proteomes" id="UP000178935"/>
    </source>
</evidence>
<sequence>MKLNKLQQWEKATNELADEFINKYFDKDAGYWWISDDIGGTIFVNDYYFDLSDIVDFLRYKYSEKEMFYYYQYRLDIDTKGKETAINIKNWKKLRH</sequence>
<dbReference type="AlphaFoldDB" id="A0A1G2JNS2"/>
<evidence type="ECO:0000313" key="1">
    <source>
        <dbReference type="EMBL" id="OGZ87940.1"/>
    </source>
</evidence>
<name>A0A1G2JNS2_9BACT</name>
<organism evidence="1 2">
    <name type="scientific">Candidatus Staskawiczbacteria bacterium RIFOXYD1_FULL_32_13</name>
    <dbReference type="NCBI Taxonomy" id="1802234"/>
    <lineage>
        <taxon>Bacteria</taxon>
        <taxon>Candidatus Staskawicziibacteriota</taxon>
    </lineage>
</organism>
<accession>A0A1G2JNS2</accession>
<protein>
    <submittedName>
        <fullName evidence="1">Uncharacterized protein</fullName>
    </submittedName>
</protein>
<reference evidence="1 2" key="1">
    <citation type="journal article" date="2016" name="Nat. Commun.">
        <title>Thousands of microbial genomes shed light on interconnected biogeochemical processes in an aquifer system.</title>
        <authorList>
            <person name="Anantharaman K."/>
            <person name="Brown C.T."/>
            <person name="Hug L.A."/>
            <person name="Sharon I."/>
            <person name="Castelle C.J."/>
            <person name="Probst A.J."/>
            <person name="Thomas B.C."/>
            <person name="Singh A."/>
            <person name="Wilkins M.J."/>
            <person name="Karaoz U."/>
            <person name="Brodie E.L."/>
            <person name="Williams K.H."/>
            <person name="Hubbard S.S."/>
            <person name="Banfield J.F."/>
        </authorList>
    </citation>
    <scope>NUCLEOTIDE SEQUENCE [LARGE SCALE GENOMIC DNA]</scope>
</reference>